<dbReference type="InterPro" id="IPR039420">
    <property type="entry name" value="WalR-like"/>
</dbReference>
<dbReference type="EMBL" id="NRSJ01000070">
    <property type="protein sequence ID" value="MBK1707191.1"/>
    <property type="molecule type" value="Genomic_DNA"/>
</dbReference>
<feature type="modified residue" description="4-aspartylphosphate" evidence="2">
    <location>
        <position position="62"/>
    </location>
</feature>
<keyword evidence="1" id="KW-0238">DNA-binding</keyword>
<gene>
    <name evidence="5" type="ORF">CKO40_22315</name>
</gene>
<reference evidence="5" key="1">
    <citation type="submission" date="2017-08" db="EMBL/GenBank/DDBJ databases">
        <authorList>
            <person name="Imhoff J.F."/>
            <person name="Rahn T."/>
            <person name="Kuenzel S."/>
            <person name="Neulinger S.C."/>
        </authorList>
    </citation>
    <scope>NUCLEOTIDE SEQUENCE</scope>
    <source>
        <strain evidence="5">DSM 11080</strain>
    </source>
</reference>
<dbReference type="PROSITE" id="PS50043">
    <property type="entry name" value="HTH_LUXR_2"/>
    <property type="match status" value="1"/>
</dbReference>
<dbReference type="PROSITE" id="PS50110">
    <property type="entry name" value="RESPONSE_REGULATORY"/>
    <property type="match status" value="1"/>
</dbReference>
<comment type="caution">
    <text evidence="5">The sequence shown here is derived from an EMBL/GenBank/DDBJ whole genome shotgun (WGS) entry which is preliminary data.</text>
</comment>
<dbReference type="Pfam" id="PF00196">
    <property type="entry name" value="GerE"/>
    <property type="match status" value="1"/>
</dbReference>
<evidence type="ECO:0000259" key="3">
    <source>
        <dbReference type="PROSITE" id="PS50043"/>
    </source>
</evidence>
<dbReference type="PRINTS" id="PR00038">
    <property type="entry name" value="HTHLUXR"/>
</dbReference>
<evidence type="ECO:0000313" key="5">
    <source>
        <dbReference type="EMBL" id="MBK1707191.1"/>
    </source>
</evidence>
<dbReference type="InterPro" id="IPR011006">
    <property type="entry name" value="CheY-like_superfamily"/>
</dbReference>
<dbReference type="SUPFAM" id="SSF52172">
    <property type="entry name" value="CheY-like"/>
    <property type="match status" value="1"/>
</dbReference>
<keyword evidence="2" id="KW-0597">Phosphoprotein</keyword>
<dbReference type="Proteomes" id="UP001296776">
    <property type="component" value="Unassembled WGS sequence"/>
</dbReference>
<dbReference type="InterPro" id="IPR000792">
    <property type="entry name" value="Tscrpt_reg_LuxR_C"/>
</dbReference>
<dbReference type="GO" id="GO:0003677">
    <property type="term" value="F:DNA binding"/>
    <property type="evidence" value="ECO:0007669"/>
    <property type="project" value="UniProtKB-KW"/>
</dbReference>
<dbReference type="PROSITE" id="PS00622">
    <property type="entry name" value="HTH_LUXR_1"/>
    <property type="match status" value="1"/>
</dbReference>
<feature type="domain" description="Response regulatory" evidence="4">
    <location>
        <begin position="11"/>
        <end position="128"/>
    </location>
</feature>
<dbReference type="InterPro" id="IPR001789">
    <property type="entry name" value="Sig_transdc_resp-reg_receiver"/>
</dbReference>
<dbReference type="Pfam" id="PF00072">
    <property type="entry name" value="Response_reg"/>
    <property type="match status" value="1"/>
</dbReference>
<dbReference type="AlphaFoldDB" id="A0AAJ0U8A6"/>
<dbReference type="SUPFAM" id="SSF46894">
    <property type="entry name" value="C-terminal effector domain of the bipartite response regulators"/>
    <property type="match status" value="1"/>
</dbReference>
<evidence type="ECO:0000259" key="4">
    <source>
        <dbReference type="PROSITE" id="PS50110"/>
    </source>
</evidence>
<organism evidence="5 6">
    <name type="scientific">Halochromatium glycolicum</name>
    <dbReference type="NCBI Taxonomy" id="85075"/>
    <lineage>
        <taxon>Bacteria</taxon>
        <taxon>Pseudomonadati</taxon>
        <taxon>Pseudomonadota</taxon>
        <taxon>Gammaproteobacteria</taxon>
        <taxon>Chromatiales</taxon>
        <taxon>Chromatiaceae</taxon>
        <taxon>Halochromatium</taxon>
    </lineage>
</organism>
<dbReference type="GO" id="GO:0006355">
    <property type="term" value="P:regulation of DNA-templated transcription"/>
    <property type="evidence" value="ECO:0007669"/>
    <property type="project" value="InterPro"/>
</dbReference>
<dbReference type="SMART" id="SM00448">
    <property type="entry name" value="REC"/>
    <property type="match status" value="1"/>
</dbReference>
<dbReference type="InterPro" id="IPR016032">
    <property type="entry name" value="Sig_transdc_resp-reg_C-effctor"/>
</dbReference>
<evidence type="ECO:0000256" key="2">
    <source>
        <dbReference type="PROSITE-ProRule" id="PRU00169"/>
    </source>
</evidence>
<dbReference type="PANTHER" id="PTHR43214">
    <property type="entry name" value="TWO-COMPONENT RESPONSE REGULATOR"/>
    <property type="match status" value="1"/>
</dbReference>
<evidence type="ECO:0000256" key="1">
    <source>
        <dbReference type="ARBA" id="ARBA00023125"/>
    </source>
</evidence>
<sequence>MSMAGDDQPIGMLVIDDHPLFRKGVGDLITLEPSLGLVGEAADGEEGVRLAAELHPDLILLDLNMKGWDGIDTLRRLRATLDQDVRILMLTVSDAETDVIAALRAGADGYLLKDTEPEELLEQLREAMRGRLVISPQLTDLLARALRSNHHGPAGLDEAGLTQREQQVLELIAQGYSNKLIARELDLAVGTVKVHVKHLLKKLGLHSRVEAAVWSLNARA</sequence>
<accession>A0AAJ0U8A6</accession>
<feature type="domain" description="HTH luxR-type" evidence="3">
    <location>
        <begin position="154"/>
        <end position="219"/>
    </location>
</feature>
<dbReference type="SMART" id="SM00421">
    <property type="entry name" value="HTH_LUXR"/>
    <property type="match status" value="1"/>
</dbReference>
<reference evidence="5" key="2">
    <citation type="journal article" date="2020" name="Microorganisms">
        <title>Osmotic Adaptation and Compatible Solute Biosynthesis of Phototrophic Bacteria as Revealed from Genome Analyses.</title>
        <authorList>
            <person name="Imhoff J.F."/>
            <person name="Rahn T."/>
            <person name="Kunzel S."/>
            <person name="Keller A."/>
            <person name="Neulinger S.C."/>
        </authorList>
    </citation>
    <scope>NUCLEOTIDE SEQUENCE</scope>
    <source>
        <strain evidence="5">DSM 11080</strain>
    </source>
</reference>
<proteinExistence type="predicted"/>
<dbReference type="GO" id="GO:0000160">
    <property type="term" value="P:phosphorelay signal transduction system"/>
    <property type="evidence" value="ECO:0007669"/>
    <property type="project" value="InterPro"/>
</dbReference>
<dbReference type="PANTHER" id="PTHR43214:SF38">
    <property type="entry name" value="NITRATE_NITRITE RESPONSE REGULATOR PROTEIN NARL"/>
    <property type="match status" value="1"/>
</dbReference>
<dbReference type="NCBIfam" id="NF007935">
    <property type="entry name" value="PRK10651.1"/>
    <property type="match status" value="1"/>
</dbReference>
<protein>
    <submittedName>
        <fullName evidence="5">Two-component system response regulator NarL</fullName>
    </submittedName>
</protein>
<dbReference type="Gene3D" id="3.40.50.2300">
    <property type="match status" value="1"/>
</dbReference>
<keyword evidence="6" id="KW-1185">Reference proteome</keyword>
<dbReference type="CDD" id="cd06170">
    <property type="entry name" value="LuxR_C_like"/>
    <property type="match status" value="1"/>
</dbReference>
<name>A0AAJ0U8A6_9GAMM</name>
<evidence type="ECO:0000313" key="6">
    <source>
        <dbReference type="Proteomes" id="UP001296776"/>
    </source>
</evidence>